<gene>
    <name evidence="1" type="ORF">NYG95_08570</name>
</gene>
<dbReference type="RefSeq" id="WP_289774263.1">
    <property type="nucleotide sequence ID" value="NZ_JANURT010000007.1"/>
</dbReference>
<dbReference type="EMBL" id="JANURU010000026">
    <property type="protein sequence ID" value="MDL0147652.1"/>
    <property type="molecule type" value="Genomic_DNA"/>
</dbReference>
<organism evidence="1 2">
    <name type="scientific">Campylobacter felis</name>
    <dbReference type="NCBI Taxonomy" id="2974565"/>
    <lineage>
        <taxon>Bacteria</taxon>
        <taxon>Pseudomonadati</taxon>
        <taxon>Campylobacterota</taxon>
        <taxon>Epsilonproteobacteria</taxon>
        <taxon>Campylobacterales</taxon>
        <taxon>Campylobacteraceae</taxon>
        <taxon>Campylobacter</taxon>
    </lineage>
</organism>
<reference evidence="1" key="1">
    <citation type="submission" date="2022-08" db="EMBL/GenBank/DDBJ databases">
        <authorList>
            <person name="Wang H."/>
        </authorList>
    </citation>
    <scope>NUCLEOTIDE SEQUENCE</scope>
    <source>
        <strain evidence="1">XJK33-1</strain>
    </source>
</reference>
<evidence type="ECO:0000313" key="1">
    <source>
        <dbReference type="EMBL" id="MDL0147652.1"/>
    </source>
</evidence>
<evidence type="ECO:0008006" key="3">
    <source>
        <dbReference type="Google" id="ProtNLM"/>
    </source>
</evidence>
<dbReference type="Proteomes" id="UP001176223">
    <property type="component" value="Unassembled WGS sequence"/>
</dbReference>
<comment type="caution">
    <text evidence="1">The sequence shown here is derived from an EMBL/GenBank/DDBJ whole genome shotgun (WGS) entry which is preliminary data.</text>
</comment>
<reference evidence="1" key="2">
    <citation type="journal article" date="2023" name="Microorganisms">
        <title>Isolation and Genomic Characteristics of Cat-Borne Campylobacter felis sp. nov. and Sheep-Borne Campylobacter ovis sp. nov.</title>
        <authorList>
            <person name="Wang H."/>
            <person name="Li Y."/>
            <person name="Gu Y."/>
            <person name="Zhou G."/>
            <person name="Chen X."/>
            <person name="Zhang X."/>
            <person name="Shao Z."/>
            <person name="Zhang J."/>
            <person name="Zhang M."/>
        </authorList>
    </citation>
    <scope>NUCLEOTIDE SEQUENCE</scope>
    <source>
        <strain evidence="1">XJK33-1</strain>
    </source>
</reference>
<sequence length="209" mass="24264">MIDKKLKDEIRLYFETHDEDNKQIAKKFNIKYRTLMVWVNKEGWEKAKGLKGIMESEIKKDMLKKEFGTIIDMQSEKIQQKLRENLNESLYNVDEILQKNLLDSVTDEILIKAMSLNFLQKNMALGALIAKDELMRMVNLRKEHKGEPQIIAGAEKFVSILGTLQKSFYGNDDSGLNLQVVNINEDLSTLSKRELLKNLEALENKEKNE</sequence>
<protein>
    <recommendedName>
        <fullName evidence="3">Terminase small subunit</fullName>
    </recommendedName>
</protein>
<keyword evidence="2" id="KW-1185">Reference proteome</keyword>
<evidence type="ECO:0000313" key="2">
    <source>
        <dbReference type="Proteomes" id="UP001176223"/>
    </source>
</evidence>
<proteinExistence type="predicted"/>
<accession>A0ABT7I5S7</accession>
<name>A0ABT7I5S7_9BACT</name>